<evidence type="ECO:0000256" key="1">
    <source>
        <dbReference type="ARBA" id="ARBA00007215"/>
    </source>
</evidence>
<evidence type="ECO:0000256" key="3">
    <source>
        <dbReference type="ARBA" id="ARBA00023306"/>
    </source>
</evidence>
<reference evidence="4" key="1">
    <citation type="submission" date="2021-01" db="EMBL/GenBank/DDBJ databases">
        <title>Adiantum capillus-veneris genome.</title>
        <authorList>
            <person name="Fang Y."/>
            <person name="Liao Q."/>
        </authorList>
    </citation>
    <scope>NUCLEOTIDE SEQUENCE</scope>
    <source>
        <strain evidence="4">H3</strain>
        <tissue evidence="4">Leaf</tissue>
    </source>
</reference>
<sequence length="269" mass="30321">MALRRASFGSSLAGNSFESPQASVLTNDAESRSPATSIASDNELPKILSVLSATLDYLIARNEQDFPIFKSCFSNGHIGSPVLCNGRVNSNFKLTLFHGLRAPNIGVHKYLERIYKYTNCSPSCFVVAYAYMDRLVHRHPDQPIMSLNVHRLLITSVMLAAKTLDDIHYNNAFFARVGGVSIAELNRMELDLLFRLDFRLCVTTHTFESYCLHLEQEFCHLGHRPMACGVDFRKVNRNDFTSKQLFIDASQDMACACLRIEENGWIKVT</sequence>
<dbReference type="GO" id="GO:0051301">
    <property type="term" value="P:cell division"/>
    <property type="evidence" value="ECO:0007669"/>
    <property type="project" value="UniProtKB-KW"/>
</dbReference>
<proteinExistence type="inferred from homology"/>
<accession>A0A9D4UCQ8</accession>
<comment type="similarity">
    <text evidence="1">Belongs to the cyclin family. Cyclin U/P subfamily.</text>
</comment>
<dbReference type="Gene3D" id="1.10.472.10">
    <property type="entry name" value="Cyclin-like"/>
    <property type="match status" value="1"/>
</dbReference>
<dbReference type="Proteomes" id="UP000886520">
    <property type="component" value="Chromosome 19"/>
</dbReference>
<name>A0A9D4UCQ8_ADICA</name>
<dbReference type="GO" id="GO:0019901">
    <property type="term" value="F:protein kinase binding"/>
    <property type="evidence" value="ECO:0007669"/>
    <property type="project" value="InterPro"/>
</dbReference>
<dbReference type="OrthoDB" id="337735at2759"/>
<protein>
    <recommendedName>
        <fullName evidence="6">Cyclin</fullName>
    </recommendedName>
</protein>
<dbReference type="CDD" id="cd20604">
    <property type="entry name" value="CYCLIN_AtCycU-like"/>
    <property type="match status" value="1"/>
</dbReference>
<organism evidence="4 5">
    <name type="scientific">Adiantum capillus-veneris</name>
    <name type="common">Maidenhair fern</name>
    <dbReference type="NCBI Taxonomy" id="13818"/>
    <lineage>
        <taxon>Eukaryota</taxon>
        <taxon>Viridiplantae</taxon>
        <taxon>Streptophyta</taxon>
        <taxon>Embryophyta</taxon>
        <taxon>Tracheophyta</taxon>
        <taxon>Polypodiopsida</taxon>
        <taxon>Polypodiidae</taxon>
        <taxon>Polypodiales</taxon>
        <taxon>Pteridineae</taxon>
        <taxon>Pteridaceae</taxon>
        <taxon>Vittarioideae</taxon>
        <taxon>Adiantum</taxon>
    </lineage>
</organism>
<dbReference type="AlphaFoldDB" id="A0A9D4UCQ8"/>
<dbReference type="PANTHER" id="PTHR15615:SF121">
    <property type="entry name" value="CYCLIN-U1-1"/>
    <property type="match status" value="1"/>
</dbReference>
<dbReference type="PANTHER" id="PTHR15615">
    <property type="match status" value="1"/>
</dbReference>
<dbReference type="EMBL" id="JABFUD020000019">
    <property type="protein sequence ID" value="KAI5064829.1"/>
    <property type="molecule type" value="Genomic_DNA"/>
</dbReference>
<dbReference type="SUPFAM" id="SSF47954">
    <property type="entry name" value="Cyclin-like"/>
    <property type="match status" value="1"/>
</dbReference>
<dbReference type="InterPro" id="IPR013922">
    <property type="entry name" value="Cyclin_PHO80-like"/>
</dbReference>
<evidence type="ECO:0000313" key="5">
    <source>
        <dbReference type="Proteomes" id="UP000886520"/>
    </source>
</evidence>
<keyword evidence="2" id="KW-0132">Cell division</keyword>
<dbReference type="InterPro" id="IPR036915">
    <property type="entry name" value="Cyclin-like_sf"/>
</dbReference>
<dbReference type="Pfam" id="PF08613">
    <property type="entry name" value="Cyclin"/>
    <property type="match status" value="1"/>
</dbReference>
<evidence type="ECO:0000313" key="4">
    <source>
        <dbReference type="EMBL" id="KAI5064829.1"/>
    </source>
</evidence>
<keyword evidence="3" id="KW-0131">Cell cycle</keyword>
<evidence type="ECO:0000256" key="2">
    <source>
        <dbReference type="ARBA" id="ARBA00022618"/>
    </source>
</evidence>
<keyword evidence="5" id="KW-1185">Reference proteome</keyword>
<evidence type="ECO:0008006" key="6">
    <source>
        <dbReference type="Google" id="ProtNLM"/>
    </source>
</evidence>
<comment type="caution">
    <text evidence="4">The sequence shown here is derived from an EMBL/GenBank/DDBJ whole genome shotgun (WGS) entry which is preliminary data.</text>
</comment>
<gene>
    <name evidence="4" type="ORF">GOP47_0019524</name>
</gene>